<organismHost>
    <name type="scientific">Ornithodoros moubata</name>
    <name type="common">Soft tick</name>
    <name type="synonym">Argasid tick</name>
    <dbReference type="NCBI Taxonomy" id="6938"/>
</organismHost>
<organismHost>
    <name type="scientific">Potamochoerus larvatus</name>
    <name type="common">Bushpig</name>
    <dbReference type="NCBI Taxonomy" id="273792"/>
</organismHost>
<evidence type="ECO:0000313" key="2">
    <source>
        <dbReference type="EMBL" id="AAC27014.1"/>
    </source>
</evidence>
<gene>
    <name evidence="3" type="primary">l11L</name>
</gene>
<reference evidence="3" key="1">
    <citation type="submission" date="1997-10" db="EMBL/GenBank/DDBJ databases">
        <authorList>
            <person name="Kleiboeker S.B."/>
            <person name="Kutish G.F."/>
            <person name="Lu Z."/>
            <person name="Rock D.L."/>
        </authorList>
    </citation>
    <scope>NUCLEOTIDE SEQUENCE</scope>
</reference>
<dbReference type="EMBL" id="AF031050">
    <property type="protein sequence ID" value="AAC27014.1"/>
    <property type="molecule type" value="Genomic_DNA"/>
</dbReference>
<sequence>MDFFLLKKIFFFVDNRMLEPILVMAPIPLVLIFLYSYFKIKLHKLITIALFLGCLFFILRDFCFPPMLWTQLQNITLPFNNILGNKSFQVKCNN</sequence>
<organismHost>
    <name type="scientific">Phacochoerus aethiopicus</name>
    <name type="common">Warthog</name>
    <dbReference type="NCBI Taxonomy" id="85517"/>
</organismHost>
<organismHost>
    <name type="scientific">Ornithodoros</name>
    <name type="common">relapsing fever ticks</name>
    <dbReference type="NCBI Taxonomy" id="6937"/>
</organismHost>
<protein>
    <submittedName>
        <fullName evidence="2">Sp-l11L</fullName>
    </submittedName>
    <submittedName>
        <fullName evidence="3">Ug-l11L</fullName>
    </submittedName>
</protein>
<dbReference type="Pfam" id="PF05293">
    <property type="entry name" value="ASFV_L11L"/>
    <property type="match status" value="1"/>
</dbReference>
<name>O93198_ASF</name>
<organismHost>
    <name type="scientific">Phacochoerus africanus</name>
    <name type="common">Warthog</name>
    <dbReference type="NCBI Taxonomy" id="41426"/>
</organismHost>
<reference evidence="3" key="2">
    <citation type="journal article" date="1998" name="J. Gen. Virol.">
        <title>A conserved African swine fever virus right variable region gene, l11L, is non-essential for growth in vitro and virulence in domestic swine.</title>
        <authorList>
            <person name="Kleiboeker S.B."/>
            <person name="Kutish G.F."/>
            <person name="Neilan J.G."/>
            <person name="Lu Z."/>
            <person name="Zsak L."/>
            <person name="Rock D.L."/>
        </authorList>
    </citation>
    <scope>NUCLEOTIDE SEQUENCE</scope>
</reference>
<organismHost>
    <name type="scientific">Sus scrofa</name>
    <name type="common">Pig</name>
    <dbReference type="NCBI Taxonomy" id="9823"/>
</organismHost>
<accession>O93198</accession>
<feature type="transmembrane region" description="Helical" evidence="1">
    <location>
        <begin position="45"/>
        <end position="69"/>
    </location>
</feature>
<evidence type="ECO:0000313" key="3">
    <source>
        <dbReference type="EMBL" id="AAC27016.1"/>
    </source>
</evidence>
<keyword evidence="1" id="KW-0472">Membrane</keyword>
<keyword evidence="1" id="KW-1133">Transmembrane helix</keyword>
<dbReference type="EMBL" id="AF031052">
    <property type="protein sequence ID" value="AAC27016.1"/>
    <property type="molecule type" value="Genomic_DNA"/>
</dbReference>
<feature type="transmembrane region" description="Helical" evidence="1">
    <location>
        <begin position="20"/>
        <end position="38"/>
    </location>
</feature>
<evidence type="ECO:0000256" key="1">
    <source>
        <dbReference type="SAM" id="Phobius"/>
    </source>
</evidence>
<dbReference type="InterPro" id="IPR007957">
    <property type="entry name" value="ASFV_L11L"/>
</dbReference>
<proteinExistence type="predicted"/>
<keyword evidence="1" id="KW-0812">Transmembrane</keyword>
<organism evidence="3">
    <name type="scientific">African swine fever virus</name>
    <name type="common">ASFV</name>
    <dbReference type="NCBI Taxonomy" id="10497"/>
    <lineage>
        <taxon>Viruses</taxon>
        <taxon>Varidnaviria</taxon>
        <taxon>Bamfordvirae</taxon>
        <taxon>Nucleocytoviricota</taxon>
        <taxon>Pokkesviricetes</taxon>
        <taxon>Asfuvirales</taxon>
        <taxon>Asfarviridae</taxon>
        <taxon>Asfivirus</taxon>
        <taxon>Asfivirus haemorrhagiae</taxon>
    </lineage>
</organism>